<reference evidence="2 3" key="1">
    <citation type="submission" date="2018-07" db="EMBL/GenBank/DDBJ databases">
        <title>Freshwater and sediment microbial communities from various areas in North America, analyzing microbe dynamics in response to fracking.</title>
        <authorList>
            <person name="Lamendella R."/>
        </authorList>
    </citation>
    <scope>NUCLEOTIDE SEQUENCE [LARGE SCALE GENOMIC DNA]</scope>
    <source>
        <strain evidence="2 3">160A</strain>
    </source>
</reference>
<comment type="caution">
    <text evidence="2">The sequence shown here is derived from an EMBL/GenBank/DDBJ whole genome shotgun (WGS) entry which is preliminary data.</text>
</comment>
<evidence type="ECO:0000259" key="1">
    <source>
        <dbReference type="SMART" id="SM00481"/>
    </source>
</evidence>
<dbReference type="Gene3D" id="3.20.20.140">
    <property type="entry name" value="Metal-dependent hydrolases"/>
    <property type="match status" value="1"/>
</dbReference>
<gene>
    <name evidence="2" type="ORF">DFO77_11018</name>
</gene>
<dbReference type="EMBL" id="QPIZ01000010">
    <property type="protein sequence ID" value="RCW35253.1"/>
    <property type="molecule type" value="Genomic_DNA"/>
</dbReference>
<accession>A0A368V399</accession>
<evidence type="ECO:0000313" key="2">
    <source>
        <dbReference type="EMBL" id="RCW35253.1"/>
    </source>
</evidence>
<dbReference type="InterPro" id="IPR052018">
    <property type="entry name" value="PHP_domain"/>
</dbReference>
<dbReference type="PANTHER" id="PTHR42924:SF3">
    <property type="entry name" value="POLYMERASE_HISTIDINOL PHOSPHATASE N-TERMINAL DOMAIN-CONTAINING PROTEIN"/>
    <property type="match status" value="1"/>
</dbReference>
<keyword evidence="3" id="KW-1185">Reference proteome</keyword>
<dbReference type="Pfam" id="PF02811">
    <property type="entry name" value="PHP"/>
    <property type="match status" value="1"/>
</dbReference>
<dbReference type="SMART" id="SM00481">
    <property type="entry name" value="POLIIIAc"/>
    <property type="match status" value="1"/>
</dbReference>
<dbReference type="InterPro" id="IPR016195">
    <property type="entry name" value="Pol/histidinol_Pase-like"/>
</dbReference>
<dbReference type="InterPro" id="IPR004013">
    <property type="entry name" value="PHP_dom"/>
</dbReference>
<protein>
    <recommendedName>
        <fullName evidence="1">Polymerase/histidinol phosphatase N-terminal domain-containing protein</fullName>
    </recommendedName>
</protein>
<proteinExistence type="predicted"/>
<feature type="domain" description="Polymerase/histidinol phosphatase N-terminal" evidence="1">
    <location>
        <begin position="7"/>
        <end position="75"/>
    </location>
</feature>
<dbReference type="GO" id="GO:0035312">
    <property type="term" value="F:5'-3' DNA exonuclease activity"/>
    <property type="evidence" value="ECO:0007669"/>
    <property type="project" value="TreeGrafter"/>
</dbReference>
<dbReference type="PANTHER" id="PTHR42924">
    <property type="entry name" value="EXONUCLEASE"/>
    <property type="match status" value="1"/>
</dbReference>
<organism evidence="2 3">
    <name type="scientific">Marinilabilia salmonicolor</name>
    <dbReference type="NCBI Taxonomy" id="989"/>
    <lineage>
        <taxon>Bacteria</taxon>
        <taxon>Pseudomonadati</taxon>
        <taxon>Bacteroidota</taxon>
        <taxon>Bacteroidia</taxon>
        <taxon>Marinilabiliales</taxon>
        <taxon>Marinilabiliaceae</taxon>
        <taxon>Marinilabilia</taxon>
    </lineage>
</organism>
<dbReference type="SUPFAM" id="SSF89550">
    <property type="entry name" value="PHP domain-like"/>
    <property type="match status" value="1"/>
</dbReference>
<name>A0A368V399_9BACT</name>
<dbReference type="GO" id="GO:0004534">
    <property type="term" value="F:5'-3' RNA exonuclease activity"/>
    <property type="evidence" value="ECO:0007669"/>
    <property type="project" value="TreeGrafter"/>
</dbReference>
<evidence type="ECO:0000313" key="3">
    <source>
        <dbReference type="Proteomes" id="UP000252733"/>
    </source>
</evidence>
<sequence length="250" mass="28280">MLQEYRADLHVHTVLSPCGSLDMSPARIISEAKQKHIDIMAITDHNSTRQCRVVMEMGRKAGIAVWGGAELNTREEVHCLAYFDEFEPLDELQKWLDRWLVKIKNNPDYFGDQVWVDEEENILGEEPWLLIAALDRSLDQCYEEVHRLGGVFVPAHIDRPGNSLSSQLGFVPPDIAADALEISPNVTLEMIEKYGWAKIKPLITGSDAHHPERLGMNMTRLRMQDAGIEEFKKALGGVDGREVVPEILKL</sequence>
<dbReference type="CDD" id="cd07432">
    <property type="entry name" value="PHP_HisPPase"/>
    <property type="match status" value="1"/>
</dbReference>
<dbReference type="Proteomes" id="UP000252733">
    <property type="component" value="Unassembled WGS sequence"/>
</dbReference>
<dbReference type="InterPro" id="IPR003141">
    <property type="entry name" value="Pol/His_phosphatase_N"/>
</dbReference>
<dbReference type="AlphaFoldDB" id="A0A368V399"/>